<dbReference type="InterPro" id="IPR020288">
    <property type="entry name" value="Sheath_initiator"/>
</dbReference>
<gene>
    <name evidence="1" type="ORF">ACFSJH_16080</name>
</gene>
<proteinExistence type="predicted"/>
<keyword evidence="2" id="KW-1185">Reference proteome</keyword>
<dbReference type="Pfam" id="PF10934">
    <property type="entry name" value="Sheath_initiator"/>
    <property type="match status" value="1"/>
</dbReference>
<accession>A0ABW4YNJ8</accession>
<evidence type="ECO:0000313" key="1">
    <source>
        <dbReference type="EMBL" id="MFD2117248.1"/>
    </source>
</evidence>
<organism evidence="1 2">
    <name type="scientific">Paenibacillus yanchengensis</name>
    <dbReference type="NCBI Taxonomy" id="2035833"/>
    <lineage>
        <taxon>Bacteria</taxon>
        <taxon>Bacillati</taxon>
        <taxon>Bacillota</taxon>
        <taxon>Bacilli</taxon>
        <taxon>Bacillales</taxon>
        <taxon>Paenibacillaceae</taxon>
        <taxon>Paenibacillus</taxon>
    </lineage>
</organism>
<protein>
    <submittedName>
        <fullName evidence="1">DUF2634 domain-containing protein</fullName>
    </submittedName>
</protein>
<sequence>MIPSHSDPALQEQYRETVQPMPSLTWRIDQERKRITGKIDALDAMKQAVFKILQTDRFWHYIYSDDYGHELKLLIGNHPLTVRSEAVRLLEEALLQDERILDITDMNITVEAEQLTIHCTVRTEYGEFAMEVTRDV</sequence>
<dbReference type="SUPFAM" id="SSF160719">
    <property type="entry name" value="gpW/gp25-like"/>
    <property type="match status" value="1"/>
</dbReference>
<dbReference type="EMBL" id="JBHUHO010000038">
    <property type="protein sequence ID" value="MFD2117248.1"/>
    <property type="molecule type" value="Genomic_DNA"/>
</dbReference>
<evidence type="ECO:0000313" key="2">
    <source>
        <dbReference type="Proteomes" id="UP001597362"/>
    </source>
</evidence>
<dbReference type="RefSeq" id="WP_377774235.1">
    <property type="nucleotide sequence ID" value="NZ_JBHUHO010000038.1"/>
</dbReference>
<name>A0ABW4YNJ8_9BACL</name>
<comment type="caution">
    <text evidence="1">The sequence shown here is derived from an EMBL/GenBank/DDBJ whole genome shotgun (WGS) entry which is preliminary data.</text>
</comment>
<dbReference type="Proteomes" id="UP001597362">
    <property type="component" value="Unassembled WGS sequence"/>
</dbReference>
<reference evidence="2" key="1">
    <citation type="journal article" date="2019" name="Int. J. Syst. Evol. Microbiol.">
        <title>The Global Catalogue of Microorganisms (GCM) 10K type strain sequencing project: providing services to taxonomists for standard genome sequencing and annotation.</title>
        <authorList>
            <consortium name="The Broad Institute Genomics Platform"/>
            <consortium name="The Broad Institute Genome Sequencing Center for Infectious Disease"/>
            <person name="Wu L."/>
            <person name="Ma J."/>
        </authorList>
    </citation>
    <scope>NUCLEOTIDE SEQUENCE [LARGE SCALE GENOMIC DNA]</scope>
    <source>
        <strain evidence="2">GH52</strain>
    </source>
</reference>